<accession>A0ACB0ZD06</accession>
<evidence type="ECO:0000313" key="2">
    <source>
        <dbReference type="Proteomes" id="UP001497535"/>
    </source>
</evidence>
<organism evidence="1 2">
    <name type="scientific">Meloidogyne enterolobii</name>
    <name type="common">Root-knot nematode worm</name>
    <name type="synonym">Meloidogyne mayaguensis</name>
    <dbReference type="NCBI Taxonomy" id="390850"/>
    <lineage>
        <taxon>Eukaryota</taxon>
        <taxon>Metazoa</taxon>
        <taxon>Ecdysozoa</taxon>
        <taxon>Nematoda</taxon>
        <taxon>Chromadorea</taxon>
        <taxon>Rhabditida</taxon>
        <taxon>Tylenchina</taxon>
        <taxon>Tylenchomorpha</taxon>
        <taxon>Tylenchoidea</taxon>
        <taxon>Meloidogynidae</taxon>
        <taxon>Meloidogyninae</taxon>
        <taxon>Meloidogyne</taxon>
    </lineage>
</organism>
<name>A0ACB0ZD06_MELEN</name>
<sequence length="1138" mass="120385">MESLNQKETNAENFSNENNNQIQISEQQQSNSLTASSSLLVNLRNNNRNPALHPTREDSPYPGREELAAASTLNSLAESAATASLRLQHQINLMAQAMATPGVTASSFPLLSNTNSISSSPQPLSGQQQPSLVCDSTNGLSTMLGHYVAAAAAVSTAVAIHQQQRQDVVSVYNTSPNLVTSYSTPLSTYFSSQQQQSTNINGSNQISSNFSQQQQNLVNTSSNDQQNSVPVPALCSCTLPSMFAAAAATSMAVAAAGVCPYHQTSIVRPLVNNDLQIDLNNNAETGIRSRNENNGNNNSGETAMLAHGRQRQAQIFQIPNPGFQQQQQQQLISSLLPSTTTNSVVPPIGVIQPIQHRSPPNRISRSSAGSSSSLKRSNTTAFPPNLEAVSSAMLTAINNSNTINVSSSSPPLLFANPTQIRLATGEALNVALAAGGGNQGSDEFNEGPSRAPKLRRILSFDEDVSEINESVSPTTVPSITTISEADIEATSNATAAALVQIRQRAQTLAAISTPLNEVLSIANSITPNAIQSSALTSLQQNPTALPLQNQQAAAVAVAAASTVAAGMEHIVAAALSAANAASALSPQALAAITGATAAVQCAVCAAAACQSRLSNPGATPAAVTACSCLHHHHHHLHCHNHQTLLPHQPPPICTLCNSNVTNGPPTPSVINNQNNNNSATVGIQVDNPNVGVVRPQQGYLHQSRPSALSLCPSSSSNLNSLLSSVPSFELLNSVNTDESNQQSQRFLLNANNITQSFGQSNGAYQLLLDAYNTNNMQRQQQSTSVSIGINIGSSSLSTSNSSHQRDLSTSSDSQGQAMINLQQQVNAQQQAMNLQQQVMNRQAASLSPSAVTAMLLNSAAAMGQQQTMQAVPAQQQQQMPSLYSLQRGATLNETNLLAQVQAQQNMNTVHQSILAIRLAQQERERETANHFYQQQQQIQQRTAQAAAQHRHLMRPLFSMPQALPVPMTQMDLSSLVLLHNHPGAETSLVLNGGGSALSTATNPHHIVANAMAAATAAEPQPVGATLEQIKRHSQKLSYVEDPNTPEQERERCTICLCEFETGDELRGLNCGHLFHMECIDPWLQQNKKCPLCRVDMDKGISVPGSSNALIGVGSAAEAAVILNAAAYAQASATSSTAC</sequence>
<evidence type="ECO:0000313" key="1">
    <source>
        <dbReference type="EMBL" id="CAK5076231.1"/>
    </source>
</evidence>
<dbReference type="Proteomes" id="UP001497535">
    <property type="component" value="Unassembled WGS sequence"/>
</dbReference>
<protein>
    <submittedName>
        <fullName evidence="1">Uncharacterized protein</fullName>
    </submittedName>
</protein>
<comment type="caution">
    <text evidence="1">The sequence shown here is derived from an EMBL/GenBank/DDBJ whole genome shotgun (WGS) entry which is preliminary data.</text>
</comment>
<reference evidence="1" key="1">
    <citation type="submission" date="2023-11" db="EMBL/GenBank/DDBJ databases">
        <authorList>
            <person name="Poullet M."/>
        </authorList>
    </citation>
    <scope>NUCLEOTIDE SEQUENCE</scope>
    <source>
        <strain evidence="1">E1834</strain>
    </source>
</reference>
<gene>
    <name evidence="1" type="ORF">MENTE1834_LOCUS23091</name>
</gene>
<keyword evidence="2" id="KW-1185">Reference proteome</keyword>
<dbReference type="EMBL" id="CAVMJV010000030">
    <property type="protein sequence ID" value="CAK5076231.1"/>
    <property type="molecule type" value="Genomic_DNA"/>
</dbReference>
<proteinExistence type="predicted"/>